<keyword evidence="2" id="KW-1185">Reference proteome</keyword>
<dbReference type="AlphaFoldDB" id="S7P7I7"/>
<dbReference type="Proteomes" id="UP000052978">
    <property type="component" value="Unassembled WGS sequence"/>
</dbReference>
<accession>S7P7I7</accession>
<reference evidence="1 2" key="1">
    <citation type="journal article" date="2013" name="Nat. Commun.">
        <title>Genome analysis reveals insights into physiology and longevity of the Brandt's bat Myotis brandtii.</title>
        <authorList>
            <person name="Seim I."/>
            <person name="Fang X."/>
            <person name="Xiong Z."/>
            <person name="Lobanov A.V."/>
            <person name="Huang Z."/>
            <person name="Ma S."/>
            <person name="Feng Y."/>
            <person name="Turanov A.A."/>
            <person name="Zhu Y."/>
            <person name="Lenz T.L."/>
            <person name="Gerashchenko M.V."/>
            <person name="Fan D."/>
            <person name="Hee Yim S."/>
            <person name="Yao X."/>
            <person name="Jordan D."/>
            <person name="Xiong Y."/>
            <person name="Ma Y."/>
            <person name="Lyapunov A.N."/>
            <person name="Chen G."/>
            <person name="Kulakova O.I."/>
            <person name="Sun Y."/>
            <person name="Lee S.G."/>
            <person name="Bronson R.T."/>
            <person name="Moskalev A.A."/>
            <person name="Sunyaev S.R."/>
            <person name="Zhang G."/>
            <person name="Krogh A."/>
            <person name="Wang J."/>
            <person name="Gladyshev V.N."/>
        </authorList>
    </citation>
    <scope>NUCLEOTIDE SEQUENCE [LARGE SCALE GENOMIC DNA]</scope>
</reference>
<protein>
    <submittedName>
        <fullName evidence="1">Uncharacterized protein</fullName>
    </submittedName>
</protein>
<evidence type="ECO:0000313" key="1">
    <source>
        <dbReference type="EMBL" id="EPQ06128.1"/>
    </source>
</evidence>
<evidence type="ECO:0000313" key="2">
    <source>
        <dbReference type="Proteomes" id="UP000052978"/>
    </source>
</evidence>
<dbReference type="EMBL" id="KE161960">
    <property type="protein sequence ID" value="EPQ06128.1"/>
    <property type="molecule type" value="Genomic_DNA"/>
</dbReference>
<gene>
    <name evidence="1" type="ORF">D623_10034545</name>
</gene>
<organism evidence="1 2">
    <name type="scientific">Myotis brandtii</name>
    <name type="common">Brandt's bat</name>
    <dbReference type="NCBI Taxonomy" id="109478"/>
    <lineage>
        <taxon>Eukaryota</taxon>
        <taxon>Metazoa</taxon>
        <taxon>Chordata</taxon>
        <taxon>Craniata</taxon>
        <taxon>Vertebrata</taxon>
        <taxon>Euteleostomi</taxon>
        <taxon>Mammalia</taxon>
        <taxon>Eutheria</taxon>
        <taxon>Laurasiatheria</taxon>
        <taxon>Chiroptera</taxon>
        <taxon>Yangochiroptera</taxon>
        <taxon>Vespertilionidae</taxon>
        <taxon>Myotis</taxon>
    </lineage>
</organism>
<proteinExistence type="predicted"/>
<name>S7P7I7_MYOBR</name>
<sequence length="101" mass="10662">MPRLPEVRGAEAYIPGAPGAPTGMRANSLQVYVCLTVLSQSRAWSAILQKTVDTVGRLPAQWEPGPPQAGHVGGLPILWVKTGTQVPPPGCEQTACRSMCV</sequence>